<name>A0A540VJ55_9CHLR</name>
<evidence type="ECO:0000313" key="2">
    <source>
        <dbReference type="EMBL" id="TQE96800.1"/>
    </source>
</evidence>
<evidence type="ECO:0000259" key="1">
    <source>
        <dbReference type="Pfam" id="PF01261"/>
    </source>
</evidence>
<dbReference type="PANTHER" id="PTHR12110:SF21">
    <property type="entry name" value="XYLOSE ISOMERASE-LIKE TIM BARREL DOMAIN-CONTAINING PROTEIN"/>
    <property type="match status" value="1"/>
</dbReference>
<dbReference type="GO" id="GO:0016853">
    <property type="term" value="F:isomerase activity"/>
    <property type="evidence" value="ECO:0007669"/>
    <property type="project" value="UniProtKB-KW"/>
</dbReference>
<reference evidence="2 3" key="1">
    <citation type="submission" date="2019-06" db="EMBL/GenBank/DDBJ databases">
        <title>Genome sequence of Litorilinea aerophila BAA-2444.</title>
        <authorList>
            <person name="Maclea K.S."/>
            <person name="Maurais E.G."/>
            <person name="Iannazzi L.C."/>
        </authorList>
    </citation>
    <scope>NUCLEOTIDE SEQUENCE [LARGE SCALE GENOMIC DNA]</scope>
    <source>
        <strain evidence="2 3">ATCC BAA-2444</strain>
    </source>
</reference>
<proteinExistence type="predicted"/>
<dbReference type="InterPro" id="IPR036237">
    <property type="entry name" value="Xyl_isomerase-like_sf"/>
</dbReference>
<gene>
    <name evidence="2" type="ORF">FKZ61_05950</name>
</gene>
<organism evidence="2 3">
    <name type="scientific">Litorilinea aerophila</name>
    <dbReference type="NCBI Taxonomy" id="1204385"/>
    <lineage>
        <taxon>Bacteria</taxon>
        <taxon>Bacillati</taxon>
        <taxon>Chloroflexota</taxon>
        <taxon>Caldilineae</taxon>
        <taxon>Caldilineales</taxon>
        <taxon>Caldilineaceae</taxon>
        <taxon>Litorilinea</taxon>
    </lineage>
</organism>
<accession>A0A540VJ55</accession>
<sequence>MADRFPLAFSTLGCPDWSLETAAAQAAAHGYRGLEIRLLDGEVIPADLPTERRRAVRETMARHNLQIVGLGLSTRFSSPDPAERQANLELLERYLALANELEVPMVRTFGGNVHPDHTLDETVTWLADALNAAVPAAERYGVDIVLETHDAFSRGEDVAKVLAQVDSPRVGAIWDVHHPYRMGESIEETWRYIGPRVKHVHIKDARRRPDGSWQLVLLGEGEVPCRAAVELLHREGYQGFVSVEWEKKWHPEIEEPEVALPQHARVLREWFAALAG</sequence>
<dbReference type="FunCoup" id="A0A540VJ55">
    <property type="interactions" value="37"/>
</dbReference>
<dbReference type="OrthoDB" id="3185623at2"/>
<dbReference type="Pfam" id="PF01261">
    <property type="entry name" value="AP_endonuc_2"/>
    <property type="match status" value="1"/>
</dbReference>
<evidence type="ECO:0000313" key="3">
    <source>
        <dbReference type="Proteomes" id="UP000317371"/>
    </source>
</evidence>
<dbReference type="Gene3D" id="3.20.20.150">
    <property type="entry name" value="Divalent-metal-dependent TIM barrel enzymes"/>
    <property type="match status" value="1"/>
</dbReference>
<dbReference type="PANTHER" id="PTHR12110">
    <property type="entry name" value="HYDROXYPYRUVATE ISOMERASE"/>
    <property type="match status" value="1"/>
</dbReference>
<dbReference type="RefSeq" id="WP_141609172.1">
    <property type="nucleotide sequence ID" value="NZ_VIGC02000006.1"/>
</dbReference>
<dbReference type="Proteomes" id="UP000317371">
    <property type="component" value="Unassembled WGS sequence"/>
</dbReference>
<feature type="domain" description="Xylose isomerase-like TIM barrel" evidence="1">
    <location>
        <begin position="24"/>
        <end position="269"/>
    </location>
</feature>
<dbReference type="SUPFAM" id="SSF51658">
    <property type="entry name" value="Xylose isomerase-like"/>
    <property type="match status" value="1"/>
</dbReference>
<dbReference type="AlphaFoldDB" id="A0A540VJ55"/>
<protein>
    <submittedName>
        <fullName evidence="2">Sugar phosphate isomerase/epimerase</fullName>
    </submittedName>
</protein>
<dbReference type="InterPro" id="IPR050312">
    <property type="entry name" value="IolE/XylAMocC-like"/>
</dbReference>
<dbReference type="InParanoid" id="A0A540VJ55"/>
<comment type="caution">
    <text evidence="2">The sequence shown here is derived from an EMBL/GenBank/DDBJ whole genome shotgun (WGS) entry which is preliminary data.</text>
</comment>
<keyword evidence="3" id="KW-1185">Reference proteome</keyword>
<dbReference type="InterPro" id="IPR013022">
    <property type="entry name" value="Xyl_isomerase-like_TIM-brl"/>
</dbReference>
<dbReference type="EMBL" id="VIGC01000006">
    <property type="protein sequence ID" value="TQE96800.1"/>
    <property type="molecule type" value="Genomic_DNA"/>
</dbReference>
<keyword evidence="2" id="KW-0413">Isomerase</keyword>